<dbReference type="Pfam" id="PF10066">
    <property type="entry name" value="DUF2304"/>
    <property type="match status" value="1"/>
</dbReference>
<evidence type="ECO:0000313" key="4">
    <source>
        <dbReference type="Proteomes" id="UP000004816"/>
    </source>
</evidence>
<evidence type="ECO:0000256" key="2">
    <source>
        <dbReference type="SAM" id="Phobius"/>
    </source>
</evidence>
<comment type="caution">
    <text evidence="3">The sequence shown here is derived from an EMBL/GenBank/DDBJ whole genome shotgun (WGS) entry which is preliminary data.</text>
</comment>
<dbReference type="Proteomes" id="UP000004816">
    <property type="component" value="Unassembled WGS sequence"/>
</dbReference>
<dbReference type="OrthoDB" id="8904808at2"/>
<feature type="transmembrane region" description="Helical" evidence="2">
    <location>
        <begin position="72"/>
        <end position="92"/>
    </location>
</feature>
<feature type="transmembrane region" description="Helical" evidence="2">
    <location>
        <begin position="6"/>
        <end position="23"/>
    </location>
</feature>
<dbReference type="AlphaFoldDB" id="E5XVE7"/>
<feature type="transmembrane region" description="Helical" evidence="2">
    <location>
        <begin position="35"/>
        <end position="52"/>
    </location>
</feature>
<keyword evidence="2" id="KW-0812">Transmembrane</keyword>
<sequence length="148" mass="15534">MVVAQLPIKLVLLAAGGVIAFYLARARGTARASAAVKLLFLGFLAFGTWAVLRPDDVSALARLLGVGAGMNLLLYALVVAFAFTTVSTYLRFKELEGRYVSLARVIALSGASAPQTRGSAPEPVAETGKIGGLARRQPGEDERENTTA</sequence>
<keyword evidence="2" id="KW-1133">Transmembrane helix</keyword>
<accession>E5XVE7</accession>
<dbReference type="eggNOG" id="COG2456">
    <property type="taxonomic scope" value="Bacteria"/>
</dbReference>
<evidence type="ECO:0000256" key="1">
    <source>
        <dbReference type="SAM" id="MobiDB-lite"/>
    </source>
</evidence>
<proteinExistence type="predicted"/>
<reference evidence="3 4" key="1">
    <citation type="journal article" date="2011" name="Stand. Genomic Sci.">
        <title>High quality draft genome sequence of Segniliparus rugosus CDC 945(T)= (ATCC BAA-974(T)).</title>
        <authorList>
            <person name="Earl A.M."/>
            <person name="Desjardins C.A."/>
            <person name="Fitzgerald M.G."/>
            <person name="Arachchi H.M."/>
            <person name="Zeng Q."/>
            <person name="Mehta T."/>
            <person name="Griggs A."/>
            <person name="Birren B.W."/>
            <person name="Toney N.C."/>
            <person name="Carr J."/>
            <person name="Posey J."/>
            <person name="Butler W.R."/>
        </authorList>
    </citation>
    <scope>NUCLEOTIDE SEQUENCE [LARGE SCALE GENOMIC DNA]</scope>
    <source>
        <strain evidence="4">ATCC BAA-974 / DSM 45345 / CCUG 50838 / CIP 108380 / JCM 13579 / CDC 945</strain>
    </source>
</reference>
<dbReference type="InterPro" id="IPR019277">
    <property type="entry name" value="DUF2304"/>
</dbReference>
<evidence type="ECO:0000313" key="3">
    <source>
        <dbReference type="EMBL" id="EFV11687.1"/>
    </source>
</evidence>
<protein>
    <recommendedName>
        <fullName evidence="5">DUF2304 domain-containing protein</fullName>
    </recommendedName>
</protein>
<dbReference type="HOGENOM" id="CLU_140283_0_0_11"/>
<evidence type="ECO:0008006" key="5">
    <source>
        <dbReference type="Google" id="ProtNLM"/>
    </source>
</evidence>
<dbReference type="EMBL" id="ACZI02000001">
    <property type="protein sequence ID" value="EFV11687.1"/>
    <property type="molecule type" value="Genomic_DNA"/>
</dbReference>
<name>E5XVE7_SEGRC</name>
<keyword evidence="4" id="KW-1185">Reference proteome</keyword>
<dbReference type="STRING" id="679197.HMPREF9336_03469"/>
<keyword evidence="2" id="KW-0472">Membrane</keyword>
<dbReference type="RefSeq" id="WP_007472511.1">
    <property type="nucleotide sequence ID" value="NZ_KI391953.1"/>
</dbReference>
<feature type="region of interest" description="Disordered" evidence="1">
    <location>
        <begin position="111"/>
        <end position="148"/>
    </location>
</feature>
<organism evidence="3 4">
    <name type="scientific">Segniliparus rugosus (strain ATCC BAA-974 / DSM 45345 / CCUG 50838 / CIP 108380 / JCM 13579 / CDC 945)</name>
    <dbReference type="NCBI Taxonomy" id="679197"/>
    <lineage>
        <taxon>Bacteria</taxon>
        <taxon>Bacillati</taxon>
        <taxon>Actinomycetota</taxon>
        <taxon>Actinomycetes</taxon>
        <taxon>Mycobacteriales</taxon>
        <taxon>Segniliparaceae</taxon>
        <taxon>Segniliparus</taxon>
    </lineage>
</organism>
<gene>
    <name evidence="3" type="ORF">HMPREF9336_03469</name>
</gene>